<dbReference type="PROSITE" id="PS00010">
    <property type="entry name" value="ASX_HYDROXYL"/>
    <property type="match status" value="16"/>
</dbReference>
<feature type="domain" description="EGF-like" evidence="11">
    <location>
        <begin position="153"/>
        <end position="196"/>
    </location>
</feature>
<dbReference type="Pfam" id="PF12662">
    <property type="entry name" value="cEGF"/>
    <property type="match status" value="1"/>
</dbReference>
<dbReference type="GO" id="GO:0005509">
    <property type="term" value="F:calcium ion binding"/>
    <property type="evidence" value="ECO:0007669"/>
    <property type="project" value="InterPro"/>
</dbReference>
<feature type="domain" description="EGF-like" evidence="11">
    <location>
        <begin position="114"/>
        <end position="152"/>
    </location>
</feature>
<dbReference type="InterPro" id="IPR024731">
    <property type="entry name" value="NELL2-like_EGF"/>
</dbReference>
<dbReference type="PROSITE" id="PS01187">
    <property type="entry name" value="EGF_CA"/>
    <property type="match status" value="8"/>
</dbReference>
<feature type="domain" description="EGF-like" evidence="11">
    <location>
        <begin position="918"/>
        <end position="960"/>
    </location>
</feature>
<dbReference type="PROSITE" id="PS01186">
    <property type="entry name" value="EGF_2"/>
    <property type="match status" value="14"/>
</dbReference>
<sequence length="3794" mass="405480">MKHLWPLLAWILLSLCPVESLKGLRREVFFLNLEDGYFGCQVNESTDVLQLLELSKLCDHKVDCYQGTDEQRERLKCTDDCTKEDGTKCLNGVCLDSVCHCNDGFGGCNCQVPDENECKYRPCDIFAHCTNTLGSFQCSCYPGYQGDGFQCEDINECEVPAIAARCVENAECCNLPSNFLCKCKSGYIGDGEVHCEDVDECTIPGACASNALCHNIPGNYTCACQDGFTGDPYDNCIDINECNYEGACGRGALCINLPGAHKCECPEGYDGSPDDECIDVDECLRSPCGRSALCTNLRGSFRCSCPEGMDGDPSTGCHDINECDTGTPCGADSDCVNTEGSFECRCHVGYQMDSTQRCIDVNECIHNDACAENARCINVPGSYKCICPQGFIGQGMTLCENVNECEKNPCGENAECTDTIGSFICSCKAEYTGDPFKGCSDINECNAYENPCGTNAICKNAIPGYECICPPGYSPKPTPSIACVQTDVTTLCKSNFDCVNNAECIEGQCFCKTGFKAVGAECEDLDECLTNPCGPAAICTNVRGSYHCECESGFIGTPPHIPCKAPCDEVTCGEHAFCKADVHEAYCICEDGWTFNPNDIAAGCVDVDECSRLDACGHGATCSNNEGSYTCNCPEGTIPDPDPYIKCVGVVTCDIDDDCPGNSICDPQKRCLCPEPNVGNDCRHPCEDLSCGPNAHCMLLNDVATCLCSNGYTGKPGVKDGCRDIDECAINPCPQGAVCKNEAGSFSCECPRGTEGDPYNGDCRESNVPHVCGPSTPCPAGEQCIKDEFIGSSVCICQRGYTRDSETGKCRDINECMELREKPACGVNAICKNLPGSYECQCPSGFNGNPFSLCEECNSIECQCQPPYKIVNGKCMLAGCSKGEKCPSGAECITIAGGVSYCACPKGYTTKADGSCEDINECIDGHQVCGYGAECINLLGSHQCVCPRGYGGDPYNGLCSPAQKRCTTDNECKANEKCVQPGECVCPPPFYTDPFDGNLCKNPCDRFPCGINAKCTPSDPPKCMCEAGYEGDPQHGCIDVNECANNPCGPGAYCFNTKGGHNCECPKGMVGDPYTNGCNGVPVARTECTSNDDCENYLACVHGSCINPCDNIRCGPNAYCEPDKHAAWCRCVIGFTEGSNNECVSQCDGFVCGAGAQCIVSYDGPTCKCIEGFMGNPFPGGQCVPDVCSAEISCAAPSICISGRCKHRCEGIVCGVGATCDPATNKCVCNPYFVGNPDLLCMPPIAPPTCNPDCGKNAHCEYGLQESKCICNPGTSGNPYHGCEIQHKSDCSTTVCGKDAHCSTGINAVECVCPPGYAGNPYIQCFDINECNGNACGTNAVCINTIGSYDCRCKEDFFGNPFVGCQRVQTSPCTDPSICSCSEVLPCPFEYTCVDGKCINECTNIKCGPKSICQDGACVCPPGYIGNPNDHIKGCLLRGHCSNDLDCETQQICFQVGKGTRKCVDACSKLQCGPNALCITQNHVSSCLCIDGYQGNPSNLIDGCQPSKSIITPTCTDDSDCQTGFSCVVLDNGATDCVNPCNKVVCGAHQTCVPDIVPNHATCKCQEGYEWNPVLSSCEKPSVPNCISDDDCHSTDACRPDVLGVLKCVPVCSDFTCVLNSHCVAERHRGRCECLPGYVGNPNDRRGCVHPRTNRCLSDSECSEDQACRSTTEGTLTCQPVCNFITCGPNALCIVNNHVANCECPPGLYAGDPNDRSKGCHEVPCVYNIDCPPTQLCNRLTHTCYDACDENACGINAVCIADDHKAICQCPPGLKPNPVPDVECVAIETCNPNPCHPSAFCVPGASNNPTCQCPPNYVGDPYGSGCQPEGYCVSNKDCPAHSTCYKHQCINPCENACGANSVCEVINGEPVCKCIHRFIPSSKSPEDGCVRSTNYCSTDSNCVDSVCLDGQCIAVCRSVSDCSDGEKCINNRCSVPCVTHSQCQPDQACMNGACILGCRNNKNCPSYESCINSKCQDPCKKKDVCGPNAVCSCVNHATICSCPLGFQGNPIPEQGCVRVPNTCEGPQDCPSQHVCVSGLCQCQCKEQNNCAQGERCKNDVCVKVCYSDSNCLPGELCVDGTCETGCSSDASCKVDEVCINNKCRCSHGFIAGPEHCLDINECEEHPCHPSAECLNLHGSYRCVCPQGTAGDPVISGCVVPHQCTLDTDCPETQSCIQHNCSDPCSFVDCGLNTICTVVDHAATCQCQPGYIGDSSGCFKVECLSNNDCPSDKYCNQETNKCSSPCNQVNCGYGNCVSIDHTGICKCYPGFVLVDDICVDVNECTQNACHATAICQNTEGSYICVCPHGLVGDPIQAGCKQPGDCFADSDCPATAACVDNRCTNPCDTSTTCGKNAKCFARGHVPICQCPDQTTGDPSVECVSLECNYHSDCGQSDACFNHKCVDPCSVSNVCGHGADCSSLNHSAVCTCQPGGTGDPNLGCTPVQYCKTDSQCATGSACNGGICTALCSTTRDCIGDQLCINGLCQPTCKSNSSCPDYQYCHNNICIQELRCISDDDCSYDEKYDKIGCQPIECETNDECSDEKICDLYKCRIACLAHNPCGVNAICTAEKHTQICTCHPGYTGEPTKGCTLIDYCLANTCAPGALCENSRGSYKCLCQSGTVGDPYNSGCQQPVECLLDEDCPLTAKCININNIPKCFDVCGKIQCGPNADCVANNHAAVCQCRSDYEGNPNSLSIGCRPKSILCSSANDCLANTYCYEGICRPLCQSDEECNLSDVCLNGQCLDPCDIRAACGINAECNVRNHIKQCSCPLGFTGNSEVECVRLPVSCSGTNDCSEGNTCRDNVCLPICSTDNECAFNEKCIYGNCLLTCRLDNDCFLGHICLQNMCSFGCRVDEDCNANQACISNKCANPCEVTPCGPNAKCTVFNQRATCSCPSGFIPNPTAKIACLRLPGRVCQANRDCDTGTACISGVCTPVCSTNANCLSNERCDSSGICKSLCRRDEDCRSGEICEGLICVIGCRSDIECQDNYACINNQCIVGDPFIGCKQAFLPCASEQDCLSGQTCYGKSCYTKCRSDVDCLNDERCDNGICKAICNNDGHCANNQICQNRLCNIGCRNDNTCARDESCINNKCRNPCEGGKACGECAGCRVVNHVAQCSCPANYYGNALISCMKSMIPCDHTCECDDIGFCSTSCNNQNQCTCGEVCHSGKCRVKCDSNNVCPKGYICESGLCMIGCRTHSDCPSSLSCTNGQCIDPCLSNGSPCGINALCRVSNHRAVCLCPEGYQGEPSQECYQLECHRDEDCESNKQCSENGVCTNPCLQHGICGFNAQCRVVNRKAQCSCPPGHFGNPKINCKIGGDDCLQRHCGVNAKCRETASGFECTCDPGCHGNPHEACLCDGGELCKDVHCGVNAACRIYKNQPQCYCPPNFPSGDPMHACSPDTNLGDCRTIGCGKGAECIRDSTIFVCRCPPGTTGSPDIECTTERECTSDLECPNEKACINLQCLDPCALRGACGINALCRVVLHKPRCSCPQCYIGMPHTACHPDLKCDRLSPRPAPNIDCSHDSDCPESLSCHSQTGECRDPCLSSQYSCEVNKRCQVRNHRPMCVCKHGFVVNELGELTCAPDTLTCARDFDCPSNAACVNGKCQNPCNVRKKKPCPDDKTCDVLDHRPVCICTQNCNPSLSICLRDSGCSPDLACRNYRCVDPCRNSTCPADAPCYVEEHKPICKFCPPGFVPDTKYGCMKDLKCSTHGDCPAQLACIDQQCLNPCTLGNPCDFVEVCHVHEHRPVCIKDEDMNQDCPYCPPGMQCDTATKTCIKANLLAVNMYIL</sequence>
<dbReference type="CDD" id="cd00054">
    <property type="entry name" value="EGF_CA"/>
    <property type="match status" value="9"/>
</dbReference>
<evidence type="ECO:0000259" key="11">
    <source>
        <dbReference type="PROSITE" id="PS50026"/>
    </source>
</evidence>
<keyword evidence="4 10" id="KW-0732">Signal</keyword>
<dbReference type="InterPro" id="IPR026823">
    <property type="entry name" value="cEGF"/>
</dbReference>
<feature type="domain" description="EGF-like" evidence="11">
    <location>
        <begin position="812"/>
        <end position="855"/>
    </location>
</feature>
<protein>
    <recommendedName>
        <fullName evidence="11">EGF-like domain-containing protein</fullName>
    </recommendedName>
</protein>
<dbReference type="InterPro" id="IPR018097">
    <property type="entry name" value="EGF_Ca-bd_CS"/>
</dbReference>
<dbReference type="Proteomes" id="UP000617340">
    <property type="component" value="Unassembled WGS sequence"/>
</dbReference>
<feature type="domain" description="EGF-like" evidence="11">
    <location>
        <begin position="1287"/>
        <end position="1326"/>
    </location>
</feature>
<dbReference type="SUPFAM" id="SSF57184">
    <property type="entry name" value="Growth factor receptor domain"/>
    <property type="match status" value="5"/>
</dbReference>
<dbReference type="InterPro" id="IPR001881">
    <property type="entry name" value="EGF-like_Ca-bd_dom"/>
</dbReference>
<feature type="domain" description="EGF-like" evidence="11">
    <location>
        <begin position="3407"/>
        <end position="3446"/>
    </location>
</feature>
<dbReference type="SMART" id="SM00286">
    <property type="entry name" value="PTI"/>
    <property type="match status" value="18"/>
</dbReference>
<dbReference type="PROSITE" id="PS50026">
    <property type="entry name" value="EGF_3"/>
    <property type="match status" value="25"/>
</dbReference>
<keyword evidence="3 9" id="KW-0245">EGF-like domain</keyword>
<dbReference type="Pfam" id="PF07645">
    <property type="entry name" value="EGF_CA"/>
    <property type="match status" value="14"/>
</dbReference>
<dbReference type="FunFam" id="2.10.25.10:FF:000038">
    <property type="entry name" value="Fibrillin 2"/>
    <property type="match status" value="12"/>
</dbReference>
<dbReference type="Gene3D" id="2.10.25.10">
    <property type="entry name" value="Laminin"/>
    <property type="match status" value="23"/>
</dbReference>
<keyword evidence="7" id="KW-1015">Disulfide bond</keyword>
<keyword evidence="2" id="KW-0964">Secreted</keyword>
<dbReference type="SMART" id="SM00181">
    <property type="entry name" value="EGF"/>
    <property type="match status" value="60"/>
</dbReference>
<keyword evidence="5" id="KW-0677">Repeat</keyword>
<feature type="domain" description="EGF-like" evidence="11">
    <location>
        <begin position="3321"/>
        <end position="3360"/>
    </location>
</feature>
<feature type="domain" description="EGF-like" evidence="11">
    <location>
        <begin position="1786"/>
        <end position="1827"/>
    </location>
</feature>
<feature type="chain" id="PRO_5032753671" description="EGF-like domain-containing protein" evidence="10">
    <location>
        <begin position="21"/>
        <end position="3794"/>
    </location>
</feature>
<feature type="domain" description="EGF-like" evidence="11">
    <location>
        <begin position="2592"/>
        <end position="2632"/>
    </location>
</feature>
<feature type="domain" description="EGF-like" evidence="11">
    <location>
        <begin position="1039"/>
        <end position="1079"/>
    </location>
</feature>
<feature type="domain" description="EGF-like" evidence="11">
    <location>
        <begin position="3217"/>
        <end position="3254"/>
    </location>
</feature>
<dbReference type="InterPro" id="IPR006150">
    <property type="entry name" value="Cys_repeat_1"/>
</dbReference>
<accession>A0A834JK14</accession>
<evidence type="ECO:0000256" key="2">
    <source>
        <dbReference type="ARBA" id="ARBA00022525"/>
    </source>
</evidence>
<feature type="domain" description="EGF-like" evidence="11">
    <location>
        <begin position="724"/>
        <end position="764"/>
    </location>
</feature>
<comment type="caution">
    <text evidence="12">The sequence shown here is derived from an EMBL/GenBank/DDBJ whole genome shotgun (WGS) entry which is preliminary data.</text>
</comment>
<feature type="domain" description="EGF-like" evidence="11">
    <location>
        <begin position="401"/>
        <end position="440"/>
    </location>
</feature>
<comment type="subcellular location">
    <subcellularLocation>
        <location evidence="1">Secreted</location>
    </subcellularLocation>
</comment>
<dbReference type="InterPro" id="IPR000742">
    <property type="entry name" value="EGF"/>
</dbReference>
<dbReference type="InterPro" id="IPR000152">
    <property type="entry name" value="EGF-type_Asp/Asn_hydroxyl_site"/>
</dbReference>
<proteinExistence type="predicted"/>
<evidence type="ECO:0000256" key="4">
    <source>
        <dbReference type="ARBA" id="ARBA00022729"/>
    </source>
</evidence>
<evidence type="ECO:0000256" key="9">
    <source>
        <dbReference type="PROSITE-ProRule" id="PRU00076"/>
    </source>
</evidence>
<feature type="domain" description="EGF-like" evidence="11">
    <location>
        <begin position="279"/>
        <end position="318"/>
    </location>
</feature>
<evidence type="ECO:0000256" key="8">
    <source>
        <dbReference type="ARBA" id="ARBA00023180"/>
    </source>
</evidence>
<dbReference type="InterPro" id="IPR003645">
    <property type="entry name" value="Fol_N"/>
</dbReference>
<feature type="domain" description="EGF-like" evidence="11">
    <location>
        <begin position="2279"/>
        <end position="2319"/>
    </location>
</feature>
<feature type="signal peptide" evidence="10">
    <location>
        <begin position="1"/>
        <end position="20"/>
    </location>
</feature>
<feature type="domain" description="EGF-like" evidence="11">
    <location>
        <begin position="1327"/>
        <end position="1366"/>
    </location>
</feature>
<dbReference type="SMART" id="SM00289">
    <property type="entry name" value="WR1"/>
    <property type="match status" value="16"/>
</dbReference>
<evidence type="ECO:0000256" key="7">
    <source>
        <dbReference type="ARBA" id="ARBA00023157"/>
    </source>
</evidence>
<evidence type="ECO:0000313" key="12">
    <source>
        <dbReference type="EMBL" id="KAF7389961.1"/>
    </source>
</evidence>
<dbReference type="PANTHER" id="PTHR22963">
    <property type="entry name" value="ENDOGLIN-RELATED"/>
    <property type="match status" value="1"/>
</dbReference>
<feature type="domain" description="EGF-like" evidence="11">
    <location>
        <begin position="319"/>
        <end position="359"/>
    </location>
</feature>
<feature type="domain" description="EGF-like" evidence="11">
    <location>
        <begin position="360"/>
        <end position="400"/>
    </location>
</feature>
<evidence type="ECO:0000256" key="6">
    <source>
        <dbReference type="ARBA" id="ARBA00022837"/>
    </source>
</evidence>
<dbReference type="InterPro" id="IPR049883">
    <property type="entry name" value="NOTCH1_EGF-like"/>
</dbReference>
<evidence type="ECO:0000256" key="10">
    <source>
        <dbReference type="SAM" id="SignalP"/>
    </source>
</evidence>
<name>A0A834JK14_VESGE</name>
<keyword evidence="8" id="KW-0325">Glycoprotein</keyword>
<dbReference type="EMBL" id="JACSDZ010000012">
    <property type="protein sequence ID" value="KAF7389961.1"/>
    <property type="molecule type" value="Genomic_DNA"/>
</dbReference>
<feature type="domain" description="EGF-like" evidence="11">
    <location>
        <begin position="524"/>
        <end position="560"/>
    </location>
</feature>
<organism evidence="12 13">
    <name type="scientific">Vespula germanica</name>
    <name type="common">German yellow jacket</name>
    <name type="synonym">Paravespula germanica</name>
    <dbReference type="NCBI Taxonomy" id="30212"/>
    <lineage>
        <taxon>Eukaryota</taxon>
        <taxon>Metazoa</taxon>
        <taxon>Ecdysozoa</taxon>
        <taxon>Arthropoda</taxon>
        <taxon>Hexapoda</taxon>
        <taxon>Insecta</taxon>
        <taxon>Pterygota</taxon>
        <taxon>Neoptera</taxon>
        <taxon>Endopterygota</taxon>
        <taxon>Hymenoptera</taxon>
        <taxon>Apocrita</taxon>
        <taxon>Aculeata</taxon>
        <taxon>Vespoidea</taxon>
        <taxon>Vespidae</taxon>
        <taxon>Vespinae</taxon>
        <taxon>Vespula</taxon>
    </lineage>
</organism>
<gene>
    <name evidence="12" type="ORF">HZH68_011818</name>
</gene>
<keyword evidence="6" id="KW-0106">Calcium</keyword>
<dbReference type="Pfam" id="PF12947">
    <property type="entry name" value="EGF_3"/>
    <property type="match status" value="2"/>
</dbReference>
<evidence type="ECO:0000256" key="5">
    <source>
        <dbReference type="ARBA" id="ARBA00022737"/>
    </source>
</evidence>
<comment type="caution">
    <text evidence="9">Lacks conserved residue(s) required for the propagation of feature annotation.</text>
</comment>
<dbReference type="PANTHER" id="PTHR22963:SF39">
    <property type="entry name" value="DUMPY"/>
    <property type="match status" value="1"/>
</dbReference>
<dbReference type="FunFam" id="2.10.25.10:FF:000555">
    <property type="entry name" value="Dumpy, isoform I"/>
    <property type="match status" value="1"/>
</dbReference>
<feature type="domain" description="EGF-like" evidence="11">
    <location>
        <begin position="2403"/>
        <end position="2442"/>
    </location>
</feature>
<dbReference type="InterPro" id="IPR009030">
    <property type="entry name" value="Growth_fac_rcpt_cys_sf"/>
</dbReference>
<reference evidence="12" key="1">
    <citation type="journal article" date="2020" name="G3 (Bethesda)">
        <title>High-Quality Assemblies for Three Invasive Social Wasps from the &lt;i&gt;Vespula&lt;/i&gt; Genus.</title>
        <authorList>
            <person name="Harrop T.W.R."/>
            <person name="Guhlin J."/>
            <person name="McLaughlin G.M."/>
            <person name="Permina E."/>
            <person name="Stockwell P."/>
            <person name="Gilligan J."/>
            <person name="Le Lec M.F."/>
            <person name="Gruber M.A.M."/>
            <person name="Quinn O."/>
            <person name="Lovegrove M."/>
            <person name="Duncan E.J."/>
            <person name="Remnant E.J."/>
            <person name="Van Eeckhoven J."/>
            <person name="Graham B."/>
            <person name="Knapp R.A."/>
            <person name="Langford K.W."/>
            <person name="Kronenberg Z."/>
            <person name="Press M.O."/>
            <person name="Eacker S.M."/>
            <person name="Wilson-Rankin E.E."/>
            <person name="Purcell J."/>
            <person name="Lester P.J."/>
            <person name="Dearden P.K."/>
        </authorList>
    </citation>
    <scope>NUCLEOTIDE SEQUENCE</scope>
    <source>
        <strain evidence="12">Linc-1</strain>
    </source>
</reference>
<dbReference type="GO" id="GO:0005576">
    <property type="term" value="C:extracellular region"/>
    <property type="evidence" value="ECO:0007669"/>
    <property type="project" value="UniProtKB-SubCell"/>
</dbReference>
<dbReference type="FunFam" id="2.10.25.10:FF:000014">
    <property type="entry name" value="Latent-transforming growth factor beta-binding protein 3"/>
    <property type="match status" value="1"/>
</dbReference>
<evidence type="ECO:0000256" key="3">
    <source>
        <dbReference type="ARBA" id="ARBA00022536"/>
    </source>
</evidence>
<feature type="domain" description="EGF-like" evidence="11">
    <location>
        <begin position="238"/>
        <end position="278"/>
    </location>
</feature>
<dbReference type="SUPFAM" id="SSF57196">
    <property type="entry name" value="EGF/Laminin"/>
    <property type="match status" value="10"/>
</dbReference>
<feature type="domain" description="EGF-like" evidence="11">
    <location>
        <begin position="606"/>
        <end position="640"/>
    </location>
</feature>
<feature type="domain" description="EGF-like" evidence="11">
    <location>
        <begin position="197"/>
        <end position="237"/>
    </location>
</feature>
<dbReference type="PROSITE" id="PS00022">
    <property type="entry name" value="EGF_1"/>
    <property type="match status" value="1"/>
</dbReference>
<dbReference type="FunFam" id="2.10.25.10:FF:000005">
    <property type="entry name" value="Fibrillin 2"/>
    <property type="match status" value="1"/>
</dbReference>
<evidence type="ECO:0000256" key="1">
    <source>
        <dbReference type="ARBA" id="ARBA00004613"/>
    </source>
</evidence>
<dbReference type="SMART" id="SM00179">
    <property type="entry name" value="EGF_CA"/>
    <property type="match status" value="23"/>
</dbReference>
<feature type="domain" description="EGF-like" evidence="11">
    <location>
        <begin position="2118"/>
        <end position="2158"/>
    </location>
</feature>
<evidence type="ECO:0000313" key="13">
    <source>
        <dbReference type="Proteomes" id="UP000617340"/>
    </source>
</evidence>
<keyword evidence="13" id="KW-1185">Reference proteome</keyword>
<feature type="domain" description="EGF-like" evidence="11">
    <location>
        <begin position="441"/>
        <end position="480"/>
    </location>
</feature>
<dbReference type="SMART" id="SM00274">
    <property type="entry name" value="FOLN"/>
    <property type="match status" value="19"/>
</dbReference>